<keyword evidence="1" id="KW-1133">Transmembrane helix</keyword>
<comment type="caution">
    <text evidence="2">The sequence shown here is derived from an EMBL/GenBank/DDBJ whole genome shotgun (WGS) entry which is preliminary data.</text>
</comment>
<name>A0A8H6ML87_9PEZI</name>
<organism evidence="2 3">
    <name type="scientific">Colletotrichum sojae</name>
    <dbReference type="NCBI Taxonomy" id="2175907"/>
    <lineage>
        <taxon>Eukaryota</taxon>
        <taxon>Fungi</taxon>
        <taxon>Dikarya</taxon>
        <taxon>Ascomycota</taxon>
        <taxon>Pezizomycotina</taxon>
        <taxon>Sordariomycetes</taxon>
        <taxon>Hypocreomycetidae</taxon>
        <taxon>Glomerellales</taxon>
        <taxon>Glomerellaceae</taxon>
        <taxon>Colletotrichum</taxon>
        <taxon>Colletotrichum orchidearum species complex</taxon>
    </lineage>
</organism>
<evidence type="ECO:0000256" key="1">
    <source>
        <dbReference type="SAM" id="Phobius"/>
    </source>
</evidence>
<accession>A0A8H6ML87</accession>
<dbReference type="EMBL" id="WIGN01000383">
    <property type="protein sequence ID" value="KAF6795859.1"/>
    <property type="molecule type" value="Genomic_DNA"/>
</dbReference>
<evidence type="ECO:0000313" key="3">
    <source>
        <dbReference type="Proteomes" id="UP000652219"/>
    </source>
</evidence>
<keyword evidence="3" id="KW-1185">Reference proteome</keyword>
<keyword evidence="1" id="KW-0812">Transmembrane</keyword>
<gene>
    <name evidence="2" type="ORF">CSOJ01_13356</name>
</gene>
<protein>
    <submittedName>
        <fullName evidence="2">Uncharacterized protein</fullName>
    </submittedName>
</protein>
<keyword evidence="1" id="KW-0472">Membrane</keyword>
<proteinExistence type="predicted"/>
<feature type="transmembrane region" description="Helical" evidence="1">
    <location>
        <begin position="59"/>
        <end position="83"/>
    </location>
</feature>
<sequence>MEQSLTAASQRTHVSDCEIGLPLRTMGRTGSVSARADLTDPAFNKPEIPYLDNYTDAPWLPACAAVLFFSLLAGTITAFVTIFNFEWRFMMDFTLLDVWIDE</sequence>
<evidence type="ECO:0000313" key="2">
    <source>
        <dbReference type="EMBL" id="KAF6795859.1"/>
    </source>
</evidence>
<dbReference type="Proteomes" id="UP000652219">
    <property type="component" value="Unassembled WGS sequence"/>
</dbReference>
<reference evidence="2 3" key="1">
    <citation type="journal article" date="2020" name="Phytopathology">
        <title>Genome Sequence Resources of Colletotrichum truncatum, C. plurivorum, C. musicola, and C. sojae: Four Species Pathogenic to Soybean (Glycine max).</title>
        <authorList>
            <person name="Rogerio F."/>
            <person name="Boufleur T.R."/>
            <person name="Ciampi-Guillardi M."/>
            <person name="Sukno S.A."/>
            <person name="Thon M.R."/>
            <person name="Massola Junior N.S."/>
            <person name="Baroncelli R."/>
        </authorList>
    </citation>
    <scope>NUCLEOTIDE SEQUENCE [LARGE SCALE GENOMIC DNA]</scope>
    <source>
        <strain evidence="2 3">LFN0009</strain>
    </source>
</reference>
<dbReference type="AlphaFoldDB" id="A0A8H6ML87"/>